<dbReference type="Proteomes" id="UP000193411">
    <property type="component" value="Unassembled WGS sequence"/>
</dbReference>
<dbReference type="OrthoDB" id="2751566at2759"/>
<protein>
    <recommendedName>
        <fullName evidence="3">DDE Tnp4 domain-containing protein</fullName>
    </recommendedName>
</protein>
<evidence type="ECO:0000313" key="2">
    <source>
        <dbReference type="Proteomes" id="UP000193411"/>
    </source>
</evidence>
<gene>
    <name evidence="1" type="ORF">BCR44DRAFT_1215971</name>
</gene>
<accession>A0A1Y2HYW8</accession>
<keyword evidence="2" id="KW-1185">Reference proteome</keyword>
<reference evidence="1 2" key="1">
    <citation type="submission" date="2016-07" db="EMBL/GenBank/DDBJ databases">
        <title>Pervasive Adenine N6-methylation of Active Genes in Fungi.</title>
        <authorList>
            <consortium name="DOE Joint Genome Institute"/>
            <person name="Mondo S.J."/>
            <person name="Dannebaum R.O."/>
            <person name="Kuo R.C."/>
            <person name="Labutti K."/>
            <person name="Haridas S."/>
            <person name="Kuo A."/>
            <person name="Salamov A."/>
            <person name="Ahrendt S.R."/>
            <person name="Lipzen A."/>
            <person name="Sullivan W."/>
            <person name="Andreopoulos W.B."/>
            <person name="Clum A."/>
            <person name="Lindquist E."/>
            <person name="Daum C."/>
            <person name="Ramamoorthy G.K."/>
            <person name="Gryganskyi A."/>
            <person name="Culley D."/>
            <person name="Magnuson J.K."/>
            <person name="James T.Y."/>
            <person name="O'Malley M.A."/>
            <person name="Stajich J.E."/>
            <person name="Spatafora J.W."/>
            <person name="Visel A."/>
            <person name="Grigoriev I.V."/>
        </authorList>
    </citation>
    <scope>NUCLEOTIDE SEQUENCE [LARGE SCALE GENOMIC DNA]</scope>
    <source>
        <strain evidence="1 2">PL171</strain>
    </source>
</reference>
<dbReference type="AlphaFoldDB" id="A0A1Y2HYW8"/>
<evidence type="ECO:0008006" key="3">
    <source>
        <dbReference type="Google" id="ProtNLM"/>
    </source>
</evidence>
<evidence type="ECO:0000313" key="1">
    <source>
        <dbReference type="EMBL" id="ORZ39807.1"/>
    </source>
</evidence>
<comment type="caution">
    <text evidence="1">The sequence shown here is derived from an EMBL/GenBank/DDBJ whole genome shotgun (WGS) entry which is preliminary data.</text>
</comment>
<name>A0A1Y2HYW8_9FUNG</name>
<organism evidence="1 2">
    <name type="scientific">Catenaria anguillulae PL171</name>
    <dbReference type="NCBI Taxonomy" id="765915"/>
    <lineage>
        <taxon>Eukaryota</taxon>
        <taxon>Fungi</taxon>
        <taxon>Fungi incertae sedis</taxon>
        <taxon>Blastocladiomycota</taxon>
        <taxon>Blastocladiomycetes</taxon>
        <taxon>Blastocladiales</taxon>
        <taxon>Catenariaceae</taxon>
        <taxon>Catenaria</taxon>
    </lineage>
</organism>
<sequence>MCTSFRRQISFNTETMTNGMALLPLLYHMYERQVDRHNTTERCVFRRWPICSYHNNVQNESISNLLIKPSCRASAMHWPWPHSAQVCPIPWPAPARPRPFNAPRNRRGHWHASVPPILDPAPRTPVSFFNLRHAVLRRCVERAYGVLKSRFPILSRRRQPSTFAGPAKKNVTTTIYLLHRPDTTRLFEPATTGLVSAVSSCAPPANVVGGSLDAEKEGDLAGIAVQPVEYATASPQAQQRHAVKVTSKRCGRASLLSFFSDTAGIRM</sequence>
<proteinExistence type="predicted"/>
<dbReference type="EMBL" id="MCFL01000004">
    <property type="protein sequence ID" value="ORZ39807.1"/>
    <property type="molecule type" value="Genomic_DNA"/>
</dbReference>